<proteinExistence type="predicted"/>
<dbReference type="KEGG" id="tpv:TP04_0543"/>
<protein>
    <submittedName>
        <fullName evidence="2">Uncharacterized protein</fullName>
    </submittedName>
</protein>
<feature type="region of interest" description="Disordered" evidence="1">
    <location>
        <begin position="1"/>
        <end position="34"/>
    </location>
</feature>
<dbReference type="EMBL" id="AAGK01000004">
    <property type="protein sequence ID" value="EAN31895.1"/>
    <property type="molecule type" value="Genomic_DNA"/>
</dbReference>
<dbReference type="GeneID" id="3501331"/>
<organism evidence="2 3">
    <name type="scientific">Theileria parva</name>
    <name type="common">East coast fever infection agent</name>
    <dbReference type="NCBI Taxonomy" id="5875"/>
    <lineage>
        <taxon>Eukaryota</taxon>
        <taxon>Sar</taxon>
        <taxon>Alveolata</taxon>
        <taxon>Apicomplexa</taxon>
        <taxon>Aconoidasida</taxon>
        <taxon>Piroplasmida</taxon>
        <taxon>Theileriidae</taxon>
        <taxon>Theileria</taxon>
    </lineage>
</organism>
<dbReference type="Proteomes" id="UP000001949">
    <property type="component" value="Unassembled WGS sequence"/>
</dbReference>
<dbReference type="InParanoid" id="Q4N230"/>
<sequence>MNGRTIKVSLSDTGKKQRNSTNSEGRVSIFDRMG</sequence>
<name>Q4N230_THEPA</name>
<reference evidence="2 3" key="1">
    <citation type="journal article" date="2005" name="Science">
        <title>Genome sequence of Theileria parva, a bovine pathogen that transforms lymphocytes.</title>
        <authorList>
            <person name="Gardner M.J."/>
            <person name="Bishop R."/>
            <person name="Shah T."/>
            <person name="de Villiers E.P."/>
            <person name="Carlton J.M."/>
            <person name="Hall N."/>
            <person name="Ren Q."/>
            <person name="Paulsen I.T."/>
            <person name="Pain A."/>
            <person name="Berriman M."/>
            <person name="Wilson R.J.M."/>
            <person name="Sato S."/>
            <person name="Ralph S.A."/>
            <person name="Mann D.J."/>
            <person name="Xiong Z."/>
            <person name="Shallom S.J."/>
            <person name="Weidman J."/>
            <person name="Jiang L."/>
            <person name="Lynn J."/>
            <person name="Weaver B."/>
            <person name="Shoaibi A."/>
            <person name="Domingo A.R."/>
            <person name="Wasawo D."/>
            <person name="Crabtree J."/>
            <person name="Wortman J.R."/>
            <person name="Haas B."/>
            <person name="Angiuoli S.V."/>
            <person name="Creasy T.H."/>
            <person name="Lu C."/>
            <person name="Suh B."/>
            <person name="Silva J.C."/>
            <person name="Utterback T.R."/>
            <person name="Feldblyum T.V."/>
            <person name="Pertea M."/>
            <person name="Allen J."/>
            <person name="Nierman W.C."/>
            <person name="Taracha E.L.N."/>
            <person name="Salzberg S.L."/>
            <person name="White O.R."/>
            <person name="Fitzhugh H.A."/>
            <person name="Morzaria S."/>
            <person name="Venter J.C."/>
            <person name="Fraser C.M."/>
            <person name="Nene V."/>
        </authorList>
    </citation>
    <scope>NUCLEOTIDE SEQUENCE [LARGE SCALE GENOMIC DNA]</scope>
    <source>
        <strain evidence="2 3">Muguga</strain>
    </source>
</reference>
<comment type="caution">
    <text evidence="2">The sequence shown here is derived from an EMBL/GenBank/DDBJ whole genome shotgun (WGS) entry which is preliminary data.</text>
</comment>
<evidence type="ECO:0000313" key="2">
    <source>
        <dbReference type="EMBL" id="EAN31895.1"/>
    </source>
</evidence>
<evidence type="ECO:0000313" key="3">
    <source>
        <dbReference type="Proteomes" id="UP000001949"/>
    </source>
</evidence>
<keyword evidence="3" id="KW-1185">Reference proteome</keyword>
<accession>Q4N230</accession>
<gene>
    <name evidence="2" type="ordered locus">TP04_0543</name>
</gene>
<dbReference type="AlphaFoldDB" id="Q4N230"/>
<evidence type="ECO:0000256" key="1">
    <source>
        <dbReference type="SAM" id="MobiDB-lite"/>
    </source>
</evidence>